<dbReference type="GeneID" id="23800110"/>
<evidence type="ECO:0000313" key="4">
    <source>
        <dbReference type="Proteomes" id="UP000003861"/>
    </source>
</evidence>
<feature type="region of interest" description="Disordered" evidence="2">
    <location>
        <begin position="1"/>
        <end position="21"/>
    </location>
</feature>
<dbReference type="eggNOG" id="arCOG04573">
    <property type="taxonomic scope" value="Archaea"/>
</dbReference>
<evidence type="ECO:0000256" key="2">
    <source>
        <dbReference type="SAM" id="MobiDB-lite"/>
    </source>
</evidence>
<feature type="compositionally biased region" description="Basic and acidic residues" evidence="2">
    <location>
        <begin position="187"/>
        <end position="208"/>
    </location>
</feature>
<reference evidence="3 4" key="2">
    <citation type="journal article" date="2013" name="PLoS ONE">
        <title>INDIGO - INtegrated Data Warehouse of MIcrobial GenOmes with Examples from the Red Sea Extremophiles.</title>
        <authorList>
            <person name="Alam I."/>
            <person name="Antunes A."/>
            <person name="Kamau A.A."/>
            <person name="Ba Alawi W."/>
            <person name="Kalkatawi M."/>
            <person name="Stingl U."/>
            <person name="Bajic V.B."/>
        </authorList>
    </citation>
    <scope>NUCLEOTIDE SEQUENCE [LARGE SCALE GENOMIC DNA]</scope>
    <source>
        <strain evidence="3 4">SARL4B</strain>
    </source>
</reference>
<protein>
    <submittedName>
        <fullName evidence="3">Uncharacterized protein</fullName>
    </submittedName>
</protein>
<sequence length="416" mass="45451">MGETDTQANDDTVSKNGVTVTRSLRERGDGVLGSIEIRSERAESVLVHVVEEFPAHLPVRRATFEPGSEPAEGTITDEYVSIRHEVVEDSCQIRYGVVVSGPVDDLEWGPPRILSVRDADADPEPGRAAAMGIDHAETSESDPDRPARFEQDNIERGDEDHVRPSIQADPSRTDPEPTAPATDDADASDRESNEREEPSQKGSTDREATPTTAGRSPSPSPDRTVATEGAEPGGDTARDIEVRLDHLSARVAEFEAYATALEPIVSEHGSGTDIVDAFDRRIEEIDSRVDTLEGRVTGMSEEHTEAVEKIHDAIDRVEGRTDDVEETLTRIDGDLAQQRENLSTLEETLESVEAELGTLDTEGAEVQSNVATLERTVTDVSREVAALNTQLEAFRDELAELRAFRDSLAEITTFEE</sequence>
<keyword evidence="1" id="KW-0175">Coiled coil</keyword>
<feature type="compositionally biased region" description="Basic and acidic residues" evidence="2">
    <location>
        <begin position="134"/>
        <end position="163"/>
    </location>
</feature>
<dbReference type="AlphaFoldDB" id="U2E5U9"/>
<dbReference type="Proteomes" id="UP000003861">
    <property type="component" value="Unassembled WGS sequence"/>
</dbReference>
<dbReference type="OrthoDB" id="387475at2157"/>
<feature type="coiled-coil region" evidence="1">
    <location>
        <begin position="328"/>
        <end position="404"/>
    </location>
</feature>
<dbReference type="EMBL" id="AFNT02000002">
    <property type="protein sequence ID" value="ERJ07583.1"/>
    <property type="molecule type" value="Genomic_DNA"/>
</dbReference>
<comment type="caution">
    <text evidence="3">The sequence shown here is derived from an EMBL/GenBank/DDBJ whole genome shotgun (WGS) entry which is preliminary data.</text>
</comment>
<dbReference type="Gene3D" id="1.20.5.340">
    <property type="match status" value="1"/>
</dbReference>
<reference evidence="3 4" key="1">
    <citation type="journal article" date="2011" name="J. Bacteriol.">
        <title>Genome sequence of Halorhabdus tiamatea, the first archaeon isolated from a deep-sea anoxic brine lake.</title>
        <authorList>
            <person name="Antunes A."/>
            <person name="Alam I."/>
            <person name="Bajic V.B."/>
            <person name="Stingl U."/>
        </authorList>
    </citation>
    <scope>NUCLEOTIDE SEQUENCE [LARGE SCALE GENOMIC DNA]</scope>
    <source>
        <strain evidence="3 4">SARL4B</strain>
    </source>
</reference>
<feature type="region of interest" description="Disordered" evidence="2">
    <location>
        <begin position="134"/>
        <end position="240"/>
    </location>
</feature>
<dbReference type="RefSeq" id="WP_008526237.1">
    <property type="nucleotide sequence ID" value="NC_021921.1"/>
</dbReference>
<organism evidence="3 4">
    <name type="scientific">Halorhabdus tiamatea SARL4B</name>
    <dbReference type="NCBI Taxonomy" id="1033806"/>
    <lineage>
        <taxon>Archaea</taxon>
        <taxon>Methanobacteriati</taxon>
        <taxon>Methanobacteriota</taxon>
        <taxon>Stenosarchaea group</taxon>
        <taxon>Halobacteria</taxon>
        <taxon>Halobacteriales</taxon>
        <taxon>Haloarculaceae</taxon>
        <taxon>Halorhabdus</taxon>
    </lineage>
</organism>
<name>U2E5U9_9EURY</name>
<dbReference type="SUPFAM" id="SSF57997">
    <property type="entry name" value="Tropomyosin"/>
    <property type="match status" value="1"/>
</dbReference>
<proteinExistence type="predicted"/>
<gene>
    <name evidence="3" type="ORF">HLRTI_000331</name>
</gene>
<accession>U2E5U9</accession>
<evidence type="ECO:0000313" key="3">
    <source>
        <dbReference type="EMBL" id="ERJ07583.1"/>
    </source>
</evidence>
<evidence type="ECO:0000256" key="1">
    <source>
        <dbReference type="SAM" id="Coils"/>
    </source>
</evidence>